<dbReference type="InterPro" id="IPR018163">
    <property type="entry name" value="Thr/Ala-tRNA-synth_IIc_edit"/>
</dbReference>
<accession>A0A0N5CXL8</accession>
<dbReference type="GO" id="GO:0000166">
    <property type="term" value="F:nucleotide binding"/>
    <property type="evidence" value="ECO:0007669"/>
    <property type="project" value="InterPro"/>
</dbReference>
<dbReference type="Proteomes" id="UP000276776">
    <property type="component" value="Unassembled WGS sequence"/>
</dbReference>
<dbReference type="STRING" id="103827.A0A0N5CXL8"/>
<dbReference type="Gene3D" id="3.30.980.10">
    <property type="entry name" value="Threonyl-trna Synthetase, Chain A, domain 2"/>
    <property type="match status" value="1"/>
</dbReference>
<reference evidence="3" key="1">
    <citation type="submission" date="2017-02" db="UniProtKB">
        <authorList>
            <consortium name="WormBaseParasite"/>
        </authorList>
    </citation>
    <scope>IDENTIFICATION</scope>
</reference>
<evidence type="ECO:0000313" key="2">
    <source>
        <dbReference type="Proteomes" id="UP000276776"/>
    </source>
</evidence>
<organism evidence="3">
    <name type="scientific">Thelazia callipaeda</name>
    <name type="common">Oriental eyeworm</name>
    <name type="synonym">Parasitic nematode</name>
    <dbReference type="NCBI Taxonomy" id="103827"/>
    <lineage>
        <taxon>Eukaryota</taxon>
        <taxon>Metazoa</taxon>
        <taxon>Ecdysozoa</taxon>
        <taxon>Nematoda</taxon>
        <taxon>Chromadorea</taxon>
        <taxon>Rhabditida</taxon>
        <taxon>Spirurina</taxon>
        <taxon>Spiruromorpha</taxon>
        <taxon>Thelazioidea</taxon>
        <taxon>Thelaziidae</taxon>
        <taxon>Thelazia</taxon>
    </lineage>
</organism>
<name>A0A0N5CXL8_THECL</name>
<dbReference type="AlphaFoldDB" id="A0A0N5CXL8"/>
<dbReference type="EMBL" id="UYYF01004322">
    <property type="protein sequence ID" value="VDN02346.1"/>
    <property type="molecule type" value="Genomic_DNA"/>
</dbReference>
<dbReference type="WBParaSite" id="TCLT_0000515001-mRNA-1">
    <property type="protein sequence ID" value="TCLT_0000515001-mRNA-1"/>
    <property type="gene ID" value="TCLT_0000515001"/>
</dbReference>
<gene>
    <name evidence="1" type="ORF">TCLT_LOCUS5139</name>
</gene>
<dbReference type="SUPFAM" id="SSF55186">
    <property type="entry name" value="ThrRS/AlaRS common domain"/>
    <property type="match status" value="1"/>
</dbReference>
<evidence type="ECO:0000313" key="1">
    <source>
        <dbReference type="EMBL" id="VDN02346.1"/>
    </source>
</evidence>
<dbReference type="OMA" id="KVFWTIE"/>
<keyword evidence="2" id="KW-1185">Reference proteome</keyword>
<sequence length="315" mass="36215">MQAGVCKYHRSEQVCYLYSFELLQGYRCVHSFDRQRRLELFRNEQYRQVMAYEQSVTKVFWTIEEQTRSDTTKVLMNHNISTYRDCIKHLSRLKADRIALAYVNGSYKSMREKLLGNGTMTPLEYNCQDKLHADAVNKACCHLRFKFSIAYWRTCSFVLGAILEEAFATDVQLIGPSKGDLFALTEKAVGEFIRKPLTIEPLFVSLEFALDVFASNVCKQEMVHEMKHQNENGQLGVVIYQMSDFVDITYGPLIPCTAHIGKFAITKVENEKSDYRFIGVSIPRELRCSSYSWDIICNASTVTHGGEERLLHAST</sequence>
<proteinExistence type="predicted"/>
<evidence type="ECO:0000313" key="3">
    <source>
        <dbReference type="WBParaSite" id="TCLT_0000515001-mRNA-1"/>
    </source>
</evidence>
<reference evidence="1 2" key="2">
    <citation type="submission" date="2018-11" db="EMBL/GenBank/DDBJ databases">
        <authorList>
            <consortium name="Pathogen Informatics"/>
        </authorList>
    </citation>
    <scope>NUCLEOTIDE SEQUENCE [LARGE SCALE GENOMIC DNA]</scope>
</reference>
<protein>
    <submittedName>
        <fullName evidence="3">DUF4371 domain-containing protein</fullName>
    </submittedName>
</protein>
<dbReference type="OrthoDB" id="5870821at2759"/>